<evidence type="ECO:0000256" key="6">
    <source>
        <dbReference type="ARBA" id="ARBA00022605"/>
    </source>
</evidence>
<evidence type="ECO:0000256" key="2">
    <source>
        <dbReference type="ARBA" id="ARBA00005120"/>
    </source>
</evidence>
<dbReference type="Gene3D" id="3.20.20.70">
    <property type="entry name" value="Aldolase class I"/>
    <property type="match status" value="1"/>
</dbReference>
<comment type="subunit">
    <text evidence="12">Homotetramer; dimer of dimers.</text>
</comment>
<dbReference type="SMART" id="SM01130">
    <property type="entry name" value="DHDPS"/>
    <property type="match status" value="1"/>
</dbReference>
<dbReference type="eggNOG" id="COG0329">
    <property type="taxonomic scope" value="Bacteria"/>
</dbReference>
<comment type="similarity">
    <text evidence="3 12 13">Belongs to the DapA family.</text>
</comment>
<reference evidence="16 17" key="1">
    <citation type="journal article" date="2006" name="J. Bacteriol.">
        <title>Comparative genomic analysis of three strains of Ehrlichia ruminantium reveals an active process of genome size plasticity.</title>
        <authorList>
            <person name="Frutos R."/>
            <person name="Viari A."/>
            <person name="Ferraz C."/>
            <person name="Morgat A."/>
            <person name="Eychenie S."/>
            <person name="Kandassami Y."/>
            <person name="Chantal I."/>
            <person name="Bensaid A."/>
            <person name="Coissac E."/>
            <person name="Vachiery N."/>
            <person name="Demaille J."/>
            <person name="Martinez D."/>
        </authorList>
    </citation>
    <scope>NUCLEOTIDE SEQUENCE [LARGE SCALE GENOMIC DNA]</scope>
    <source>
        <strain evidence="16 17">Welgevonden</strain>
    </source>
</reference>
<dbReference type="InterPro" id="IPR005263">
    <property type="entry name" value="DapA"/>
</dbReference>
<feature type="binding site" evidence="12 15">
    <location>
        <position position="216"/>
    </location>
    <ligand>
        <name>pyruvate</name>
        <dbReference type="ChEBI" id="CHEBI:15361"/>
    </ligand>
</feature>
<keyword evidence="5 12" id="KW-0963">Cytoplasm</keyword>
<evidence type="ECO:0000256" key="9">
    <source>
        <dbReference type="ARBA" id="ARBA00023239"/>
    </source>
</evidence>
<comment type="catalytic activity">
    <reaction evidence="11 12">
        <text>L-aspartate 4-semialdehyde + pyruvate = (2S,4S)-4-hydroxy-2,3,4,5-tetrahydrodipicolinate + H2O + H(+)</text>
        <dbReference type="Rhea" id="RHEA:34171"/>
        <dbReference type="ChEBI" id="CHEBI:15361"/>
        <dbReference type="ChEBI" id="CHEBI:15377"/>
        <dbReference type="ChEBI" id="CHEBI:15378"/>
        <dbReference type="ChEBI" id="CHEBI:67139"/>
        <dbReference type="ChEBI" id="CHEBI:537519"/>
        <dbReference type="EC" id="4.3.3.7"/>
    </reaction>
</comment>
<dbReference type="PANTHER" id="PTHR12128:SF66">
    <property type="entry name" value="4-HYDROXY-2-OXOGLUTARATE ALDOLASE, MITOCHONDRIAL"/>
    <property type="match status" value="1"/>
</dbReference>
<evidence type="ECO:0000256" key="12">
    <source>
        <dbReference type="HAMAP-Rule" id="MF_00418"/>
    </source>
</evidence>
<evidence type="ECO:0000256" key="1">
    <source>
        <dbReference type="ARBA" id="ARBA00003294"/>
    </source>
</evidence>
<feature type="site" description="Part of a proton relay during catalysis" evidence="12">
    <location>
        <position position="57"/>
    </location>
</feature>
<dbReference type="EC" id="4.3.3.7" evidence="4 12"/>
<evidence type="ECO:0000256" key="8">
    <source>
        <dbReference type="ARBA" id="ARBA00023154"/>
    </source>
</evidence>
<evidence type="ECO:0000256" key="14">
    <source>
        <dbReference type="PIRSR" id="PIRSR001365-1"/>
    </source>
</evidence>
<evidence type="ECO:0000256" key="13">
    <source>
        <dbReference type="PIRNR" id="PIRNR001365"/>
    </source>
</evidence>
<evidence type="ECO:0000256" key="5">
    <source>
        <dbReference type="ARBA" id="ARBA00022490"/>
    </source>
</evidence>
<keyword evidence="8 12" id="KW-0457">Lysine biosynthesis</keyword>
<evidence type="ECO:0000256" key="7">
    <source>
        <dbReference type="ARBA" id="ARBA00022915"/>
    </source>
</evidence>
<dbReference type="EMBL" id="CR925678">
    <property type="protein sequence ID" value="CAI26765.1"/>
    <property type="molecule type" value="Genomic_DNA"/>
</dbReference>
<evidence type="ECO:0000256" key="15">
    <source>
        <dbReference type="PIRSR" id="PIRSR001365-2"/>
    </source>
</evidence>
<feature type="active site" description="Proton donor/acceptor" evidence="12 14">
    <location>
        <position position="146"/>
    </location>
</feature>
<keyword evidence="6 12" id="KW-0028">Amino-acid biosynthesis</keyword>
<dbReference type="InterPro" id="IPR020625">
    <property type="entry name" value="Schiff_base-form_aldolases_AS"/>
</dbReference>
<dbReference type="PROSITE" id="PS00666">
    <property type="entry name" value="DHDPS_2"/>
    <property type="match status" value="1"/>
</dbReference>
<evidence type="ECO:0000256" key="11">
    <source>
        <dbReference type="ARBA" id="ARBA00047836"/>
    </source>
</evidence>
<accession>A0A0H3LZH7</accession>
<dbReference type="PROSITE" id="PS00665">
    <property type="entry name" value="DHDPS_1"/>
    <property type="match status" value="1"/>
</dbReference>
<dbReference type="Proteomes" id="UP000001021">
    <property type="component" value="Chromosome"/>
</dbReference>
<gene>
    <name evidence="12 16" type="primary">dapA</name>
    <name evidence="16" type="ordered locus">ERWE_CDS_02710</name>
</gene>
<dbReference type="PRINTS" id="PR00146">
    <property type="entry name" value="DHPICSNTHASE"/>
</dbReference>
<dbReference type="KEGG" id="erw:ERWE_CDS_02710"/>
<feature type="binding site" evidence="12 15">
    <location>
        <position position="58"/>
    </location>
    <ligand>
        <name>pyruvate</name>
        <dbReference type="ChEBI" id="CHEBI:15361"/>
    </ligand>
</feature>
<feature type="site" description="Part of a proton relay during catalysis" evidence="12">
    <location>
        <position position="120"/>
    </location>
</feature>
<dbReference type="HOGENOM" id="CLU_049343_7_1_5"/>
<dbReference type="Pfam" id="PF00701">
    <property type="entry name" value="DHDPS"/>
    <property type="match status" value="1"/>
</dbReference>
<evidence type="ECO:0000256" key="3">
    <source>
        <dbReference type="ARBA" id="ARBA00007592"/>
    </source>
</evidence>
<organism evidence="16 17">
    <name type="scientific">Ehrlichia ruminantium (strain Welgevonden)</name>
    <dbReference type="NCBI Taxonomy" id="254945"/>
    <lineage>
        <taxon>Bacteria</taxon>
        <taxon>Pseudomonadati</taxon>
        <taxon>Pseudomonadota</taxon>
        <taxon>Alphaproteobacteria</taxon>
        <taxon>Rickettsiales</taxon>
        <taxon>Anaplasmataceae</taxon>
        <taxon>Ehrlichia</taxon>
    </lineage>
</organism>
<comment type="function">
    <text evidence="1 12">Catalyzes the condensation of (S)-aspartate-beta-semialdehyde [(S)-ASA] and pyruvate to 4-hydroxy-tetrahydrodipicolinate (HTPA).</text>
</comment>
<sequence length="305" mass="33624">MIKNIEVLQMNSEKFKGVFTALVTPFKNDFSVDQDAFTQLIEYQISNNVHGLVPCGSTGESTTLTFEEYCEIIKLCIKTTNNRVPIIAGSGSCSTQETIKRTLFVNSLNVDAALVVVPYYNRPTDEGIYQHFKVVHDATNIPIIIYNIPKRTGVDVSDTLLARILSLPRVIGVKDATCDISRPLNLKTLVQKDIVLFSGDDFTCLAFNSHGGSGCISAVSNVAPKICSDMQSAFFSNNIKEAIEISKTILKLSQALFCESNPSPAKYALSLITEYISPIVRLPLVELTQENKLKVENTLKELGFI</sequence>
<protein>
    <recommendedName>
        <fullName evidence="4 12">4-hydroxy-tetrahydrodipicolinate synthase</fullName>
        <shortName evidence="12">HTPA synthase</shortName>
        <ecNumber evidence="4 12">4.3.3.7</ecNumber>
    </recommendedName>
</protein>
<dbReference type="PANTHER" id="PTHR12128">
    <property type="entry name" value="DIHYDRODIPICOLINATE SYNTHASE"/>
    <property type="match status" value="1"/>
</dbReference>
<dbReference type="NCBIfam" id="TIGR00674">
    <property type="entry name" value="dapA"/>
    <property type="match status" value="1"/>
</dbReference>
<dbReference type="PIRSF" id="PIRSF001365">
    <property type="entry name" value="DHDPS"/>
    <property type="match status" value="1"/>
</dbReference>
<dbReference type="AlphaFoldDB" id="A0A0H3LZH7"/>
<evidence type="ECO:0000256" key="4">
    <source>
        <dbReference type="ARBA" id="ARBA00012086"/>
    </source>
</evidence>
<dbReference type="GO" id="GO:0009089">
    <property type="term" value="P:lysine biosynthetic process via diaminopimelate"/>
    <property type="evidence" value="ECO:0007669"/>
    <property type="project" value="UniProtKB-UniRule"/>
</dbReference>
<keyword evidence="10 12" id="KW-0704">Schiff base</keyword>
<keyword evidence="9 12" id="KW-0456">Lyase</keyword>
<dbReference type="InterPro" id="IPR020624">
    <property type="entry name" value="Schiff_base-form_aldolases_CS"/>
</dbReference>
<dbReference type="UniPathway" id="UPA00034">
    <property type="reaction ID" value="UER00017"/>
</dbReference>
<keyword evidence="7 12" id="KW-0220">Diaminopimelate biosynthesis</keyword>
<dbReference type="InterPro" id="IPR013785">
    <property type="entry name" value="Aldolase_TIM"/>
</dbReference>
<dbReference type="HAMAP" id="MF_00418">
    <property type="entry name" value="DapA"/>
    <property type="match status" value="1"/>
</dbReference>
<proteinExistence type="inferred from homology"/>
<dbReference type="CDD" id="cd00950">
    <property type="entry name" value="DHDPS"/>
    <property type="match status" value="1"/>
</dbReference>
<evidence type="ECO:0000313" key="17">
    <source>
        <dbReference type="Proteomes" id="UP000001021"/>
    </source>
</evidence>
<dbReference type="GO" id="GO:0008840">
    <property type="term" value="F:4-hydroxy-tetrahydrodipicolinate synthase activity"/>
    <property type="evidence" value="ECO:0007669"/>
    <property type="project" value="UniProtKB-UniRule"/>
</dbReference>
<keyword evidence="17" id="KW-1185">Reference proteome</keyword>
<comment type="subcellular location">
    <subcellularLocation>
        <location evidence="12">Cytoplasm</location>
    </subcellularLocation>
</comment>
<dbReference type="GO" id="GO:0019877">
    <property type="term" value="P:diaminopimelate biosynthetic process"/>
    <property type="evidence" value="ECO:0007669"/>
    <property type="project" value="UniProtKB-UniRule"/>
</dbReference>
<comment type="caution">
    <text evidence="12">Was originally thought to be a dihydrodipicolinate synthase (DHDPS), catalyzing the condensation of (S)-aspartate-beta-semialdehyde [(S)-ASA] and pyruvate to dihydrodipicolinate (DHDP). However, it was shown in E.coli that the product of the enzymatic reaction is not dihydrodipicolinate but in fact (4S)-4-hydroxy-2,3,4,5-tetrahydro-(2S)-dipicolinic acid (HTPA), and that the consecutive dehydration reaction leading to DHDP is not spontaneous but catalyzed by DapB.</text>
</comment>
<dbReference type="SUPFAM" id="SSF51569">
    <property type="entry name" value="Aldolase"/>
    <property type="match status" value="1"/>
</dbReference>
<dbReference type="GO" id="GO:0005829">
    <property type="term" value="C:cytosol"/>
    <property type="evidence" value="ECO:0007669"/>
    <property type="project" value="TreeGrafter"/>
</dbReference>
<comment type="pathway">
    <text evidence="2 12">Amino-acid biosynthesis; L-lysine biosynthesis via DAP pathway; (S)-tetrahydrodipicolinate from L-aspartate: step 3/4.</text>
</comment>
<feature type="active site" description="Schiff-base intermediate with substrate" evidence="12 14">
    <location>
        <position position="174"/>
    </location>
</feature>
<dbReference type="InterPro" id="IPR002220">
    <property type="entry name" value="DapA-like"/>
</dbReference>
<evidence type="ECO:0000313" key="16">
    <source>
        <dbReference type="EMBL" id="CAI26765.1"/>
    </source>
</evidence>
<name>A0A0H3LZH7_EHRRW</name>
<evidence type="ECO:0000256" key="10">
    <source>
        <dbReference type="ARBA" id="ARBA00023270"/>
    </source>
</evidence>